<dbReference type="Pfam" id="PF13646">
    <property type="entry name" value="HEAT_2"/>
    <property type="match status" value="3"/>
</dbReference>
<evidence type="ECO:0000259" key="6">
    <source>
        <dbReference type="PROSITE" id="PS51007"/>
    </source>
</evidence>
<dbReference type="SUPFAM" id="SSF48371">
    <property type="entry name" value="ARM repeat"/>
    <property type="match status" value="1"/>
</dbReference>
<dbReference type="Proteomes" id="UP000837803">
    <property type="component" value="Unassembled WGS sequence"/>
</dbReference>
<dbReference type="NCBIfam" id="TIGR02603">
    <property type="entry name" value="CxxCH_TIGR02603"/>
    <property type="match status" value="1"/>
</dbReference>
<keyword evidence="3 4" id="KW-0408">Iron</keyword>
<dbReference type="InterPro" id="IPR009056">
    <property type="entry name" value="Cyt_c-like_dom"/>
</dbReference>
<dbReference type="InterPro" id="IPR004155">
    <property type="entry name" value="PBS_lyase_HEAT"/>
</dbReference>
<evidence type="ECO:0000256" key="2">
    <source>
        <dbReference type="ARBA" id="ARBA00022723"/>
    </source>
</evidence>
<dbReference type="PROSITE" id="PS51007">
    <property type="entry name" value="CYTC"/>
    <property type="match status" value="1"/>
</dbReference>
<reference evidence="7" key="1">
    <citation type="submission" date="2021-12" db="EMBL/GenBank/DDBJ databases">
        <authorList>
            <person name="Rodrigo-Torres L."/>
            <person name="Arahal R. D."/>
            <person name="Lucena T."/>
        </authorList>
    </citation>
    <scope>NUCLEOTIDE SEQUENCE</scope>
    <source>
        <strain evidence="7">CECT 8419</strain>
    </source>
</reference>
<accession>A0ABN8F5Z5</accession>
<dbReference type="EMBL" id="CAKLPZ010000005">
    <property type="protein sequence ID" value="CAH1002361.1"/>
    <property type="molecule type" value="Genomic_DNA"/>
</dbReference>
<evidence type="ECO:0000256" key="4">
    <source>
        <dbReference type="PROSITE-ProRule" id="PRU00433"/>
    </source>
</evidence>
<dbReference type="SMART" id="SM00567">
    <property type="entry name" value="EZ_HEAT"/>
    <property type="match status" value="6"/>
</dbReference>
<keyword evidence="2 4" id="KW-0479">Metal-binding</keyword>
<dbReference type="InterPro" id="IPR011989">
    <property type="entry name" value="ARM-like"/>
</dbReference>
<proteinExistence type="predicted"/>
<keyword evidence="1 4" id="KW-0349">Heme</keyword>
<dbReference type="Pfam" id="PF23500">
    <property type="entry name" value="DUF7133"/>
    <property type="match status" value="1"/>
</dbReference>
<feature type="domain" description="Cytochrome c" evidence="6">
    <location>
        <begin position="997"/>
        <end position="1133"/>
    </location>
</feature>
<sequence>MLRYLAPSLLALLFCTCGPAPGEDNDMGLNYPERVVELDPSGAEALAQKIRSEANVQLDGELELSLWASDSLVTDPIAISVAPDGRVFYTSAHRMEHSEFDIRGHRDWMTASLSFETVEDRQAFLRKTFTEGSEQSERHLKDLNEDGVLDWRDLTMEKEEVWFVTDESQDGVADRAQLYLEDFNSEMTDVANGVEYVNGEVYLSVGPDLWRTSDTDQDGIADEKTSVSNGWIVHVGFSGHGMSGVTVGPQGRIWWGAGDVGMNVVDRDGKQWKYPNEGTVVRCDPDGSNFEVYAHGVRNTHEFAFDDYGNLISVDNDGDHAGESERLVYLVDGSDTGWRINWQFGKYSDQSNNDYKVWMDERMYQPRWEGQAAYFLPPIQNYVNGPTGLVYNPGTALGPDYYQHFFVAEFRGNPGNSPIHAFTLKPDGAGFALDSTREVVAGLLPTGIDFGADGSLYFGDWINGWGKKEEGRIWKLDVPGGAESAIRQETQRLLNTDFGTVSIDSLALLLAHQDQRVRRQAQFELASHRGGQGYDVLLAAARTATNQLARIHAIWGLAQMHRRGGKSIDVVADFLTDSDPEIVAQAAKMIGDVRFGGASQALIAALDHAEPRVQFMAMEALGRTEDQNAVAGILRLVEANDDQDTYLRAGAMIALGRIGDAEAMAELQDSPSRALRTVAVVALRRMESPRIADFLDDEDEYIVAEAARGINDDYSIEEALPALAATLAEERFSSEPLVRRAINANLRVGATENIQLLVDYATRPSAPEAMRAEALATLANWGTPSLFDRVDGRYRGELDRDSTEVARLLEPVVAALIARGPTAVRRAAILAAGNLRLEETIPQLTELLARDQDPAVRIEALNALTQLDAPELDRDLQTALADRTSEVRARALEILPSSGLRPDRSVELYDKVLQQGSVVEQQAALQGLAEIHDTTATALLGRLLTDLEADRVPADVRLDLADAIEQHGDPALNALLTDYAGTLHGDYGLYAMALEGGDAERGQQIFYRNESAQCVRCHAVFEYGGNVGPGLEGIGDQLSKLELLESLIRPSARMAPGYETVYITLNDDSAVAGVVLERTADALRLKIGKEDIQTIAQADIKEEETLPSSMPSMEEKLTRREVRDVVAFLASLREEEAR</sequence>
<dbReference type="InterPro" id="IPR036909">
    <property type="entry name" value="Cyt_c-like_dom_sf"/>
</dbReference>
<dbReference type="InterPro" id="IPR016024">
    <property type="entry name" value="ARM-type_fold"/>
</dbReference>
<evidence type="ECO:0000256" key="3">
    <source>
        <dbReference type="ARBA" id="ARBA00023004"/>
    </source>
</evidence>
<dbReference type="Gene3D" id="1.10.760.10">
    <property type="entry name" value="Cytochrome c-like domain"/>
    <property type="match status" value="1"/>
</dbReference>
<evidence type="ECO:0000256" key="5">
    <source>
        <dbReference type="SAM" id="SignalP"/>
    </source>
</evidence>
<name>A0ABN8F5Z5_9BACT</name>
<dbReference type="SUPFAM" id="SSF46626">
    <property type="entry name" value="Cytochrome c"/>
    <property type="match status" value="1"/>
</dbReference>
<evidence type="ECO:0000256" key="1">
    <source>
        <dbReference type="ARBA" id="ARBA00022617"/>
    </source>
</evidence>
<dbReference type="InterPro" id="IPR055557">
    <property type="entry name" value="DUF7133"/>
</dbReference>
<evidence type="ECO:0000313" key="8">
    <source>
        <dbReference type="Proteomes" id="UP000837803"/>
    </source>
</evidence>
<dbReference type="PANTHER" id="PTHR33546:SF1">
    <property type="entry name" value="LARGE, MULTIFUNCTIONAL SECRETED PROTEIN"/>
    <property type="match status" value="1"/>
</dbReference>
<dbReference type="SUPFAM" id="SSF50952">
    <property type="entry name" value="Soluble quinoprotein glucose dehydrogenase"/>
    <property type="match status" value="1"/>
</dbReference>
<comment type="caution">
    <text evidence="7">The sequence shown here is derived from an EMBL/GenBank/DDBJ whole genome shotgun (WGS) entry which is preliminary data.</text>
</comment>
<dbReference type="InterPro" id="IPR011041">
    <property type="entry name" value="Quinoprot_gluc/sorb_DH_b-prop"/>
</dbReference>
<keyword evidence="5" id="KW-0732">Signal</keyword>
<dbReference type="Gene3D" id="2.120.10.30">
    <property type="entry name" value="TolB, C-terminal domain"/>
    <property type="match status" value="1"/>
</dbReference>
<evidence type="ECO:0000313" key="7">
    <source>
        <dbReference type="EMBL" id="CAH1002361.1"/>
    </source>
</evidence>
<organism evidence="7 8">
    <name type="scientific">Neolewinella maritima</name>
    <dbReference type="NCBI Taxonomy" id="1383882"/>
    <lineage>
        <taxon>Bacteria</taxon>
        <taxon>Pseudomonadati</taxon>
        <taxon>Bacteroidota</taxon>
        <taxon>Saprospiria</taxon>
        <taxon>Saprospirales</taxon>
        <taxon>Lewinellaceae</taxon>
        <taxon>Neolewinella</taxon>
    </lineage>
</organism>
<feature type="signal peptide" evidence="5">
    <location>
        <begin position="1"/>
        <end position="22"/>
    </location>
</feature>
<dbReference type="RefSeq" id="WP_238752225.1">
    <property type="nucleotide sequence ID" value="NZ_CAKLPZ010000005.1"/>
</dbReference>
<gene>
    <name evidence="7" type="ORF">LEM8419_03268</name>
</gene>
<dbReference type="InterPro" id="IPR011042">
    <property type="entry name" value="6-blade_b-propeller_TolB-like"/>
</dbReference>
<protein>
    <recommendedName>
        <fullName evidence="6">Cytochrome c domain-containing protein</fullName>
    </recommendedName>
</protein>
<keyword evidence="8" id="KW-1185">Reference proteome</keyword>
<feature type="chain" id="PRO_5045115407" description="Cytochrome c domain-containing protein" evidence="5">
    <location>
        <begin position="23"/>
        <end position="1138"/>
    </location>
</feature>
<dbReference type="Gene3D" id="1.25.10.10">
    <property type="entry name" value="Leucine-rich Repeat Variant"/>
    <property type="match status" value="2"/>
</dbReference>
<dbReference type="PANTHER" id="PTHR33546">
    <property type="entry name" value="LARGE, MULTIFUNCTIONAL SECRETED PROTEIN-RELATED"/>
    <property type="match status" value="1"/>
</dbReference>
<dbReference type="InterPro" id="IPR013427">
    <property type="entry name" value="Haem-bd_dom_put"/>
</dbReference>